<dbReference type="GO" id="GO:0016301">
    <property type="term" value="F:kinase activity"/>
    <property type="evidence" value="ECO:0007669"/>
    <property type="project" value="UniProtKB-KW"/>
</dbReference>
<accession>A0A2T0KHT1</accession>
<dbReference type="SMART" id="SM01012">
    <property type="entry name" value="ANTAR"/>
    <property type="match status" value="1"/>
</dbReference>
<dbReference type="InterPro" id="IPR029016">
    <property type="entry name" value="GAF-like_dom_sf"/>
</dbReference>
<keyword evidence="2" id="KW-0418">Kinase</keyword>
<dbReference type="SUPFAM" id="SSF52172">
    <property type="entry name" value="CheY-like"/>
    <property type="match status" value="1"/>
</dbReference>
<dbReference type="Gene3D" id="3.30.450.40">
    <property type="match status" value="1"/>
</dbReference>
<dbReference type="Gene3D" id="1.10.10.10">
    <property type="entry name" value="Winged helix-like DNA-binding domain superfamily/Winged helix DNA-binding domain"/>
    <property type="match status" value="1"/>
</dbReference>
<dbReference type="PROSITE" id="PS50921">
    <property type="entry name" value="ANTAR"/>
    <property type="match status" value="1"/>
</dbReference>
<proteinExistence type="predicted"/>
<dbReference type="InterPro" id="IPR005561">
    <property type="entry name" value="ANTAR"/>
</dbReference>
<protein>
    <submittedName>
        <fullName evidence="6">GAF domain-containing protein</fullName>
    </submittedName>
</protein>
<sequence length="191" mass="20792">MISSDATVRVGHCRWLQYGAGEGPCLDALDTGQVLQIDDMAAETRWDGYRPQAVAHGVVSSLSLPLFAGEHTAAVLNLYARTGAAFAGQARRRGEEFARQCSAAPTVARRLADQADLHHQLLEAMASRSIIDQAVGILTAQQRCSADEAFDRLRTASQHRHRKLHDVAAEIVTRVSGRPADPGGFRLPRER</sequence>
<dbReference type="AlphaFoldDB" id="A0A2T0KHT1"/>
<keyword evidence="4" id="KW-0804">Transcription</keyword>
<keyword evidence="3" id="KW-0805">Transcription regulation</keyword>
<evidence type="ECO:0000256" key="4">
    <source>
        <dbReference type="ARBA" id="ARBA00023163"/>
    </source>
</evidence>
<evidence type="ECO:0000256" key="3">
    <source>
        <dbReference type="ARBA" id="ARBA00023015"/>
    </source>
</evidence>
<evidence type="ECO:0000313" key="6">
    <source>
        <dbReference type="EMBL" id="PRX22991.1"/>
    </source>
</evidence>
<dbReference type="InterPro" id="IPR036388">
    <property type="entry name" value="WH-like_DNA-bd_sf"/>
</dbReference>
<evidence type="ECO:0000256" key="2">
    <source>
        <dbReference type="ARBA" id="ARBA00022777"/>
    </source>
</evidence>
<evidence type="ECO:0000256" key="1">
    <source>
        <dbReference type="ARBA" id="ARBA00022679"/>
    </source>
</evidence>
<dbReference type="Pfam" id="PF03861">
    <property type="entry name" value="ANTAR"/>
    <property type="match status" value="1"/>
</dbReference>
<dbReference type="RefSeq" id="WP_106318064.1">
    <property type="nucleotide sequence ID" value="NZ_BOMO01000022.1"/>
</dbReference>
<comment type="caution">
    <text evidence="6">The sequence shown here is derived from an EMBL/GenBank/DDBJ whole genome shotgun (WGS) entry which is preliminary data.</text>
</comment>
<organism evidence="6 7">
    <name type="scientific">Actinoplanes italicus</name>
    <dbReference type="NCBI Taxonomy" id="113567"/>
    <lineage>
        <taxon>Bacteria</taxon>
        <taxon>Bacillati</taxon>
        <taxon>Actinomycetota</taxon>
        <taxon>Actinomycetes</taxon>
        <taxon>Micromonosporales</taxon>
        <taxon>Micromonosporaceae</taxon>
        <taxon>Actinoplanes</taxon>
    </lineage>
</organism>
<evidence type="ECO:0000313" key="7">
    <source>
        <dbReference type="Proteomes" id="UP000239415"/>
    </source>
</evidence>
<dbReference type="InterPro" id="IPR003018">
    <property type="entry name" value="GAF"/>
</dbReference>
<dbReference type="GO" id="GO:0003723">
    <property type="term" value="F:RNA binding"/>
    <property type="evidence" value="ECO:0007669"/>
    <property type="project" value="InterPro"/>
</dbReference>
<dbReference type="SUPFAM" id="SSF55781">
    <property type="entry name" value="GAF domain-like"/>
    <property type="match status" value="1"/>
</dbReference>
<dbReference type="Pfam" id="PF13185">
    <property type="entry name" value="GAF_2"/>
    <property type="match status" value="1"/>
</dbReference>
<keyword evidence="1" id="KW-0808">Transferase</keyword>
<name>A0A2T0KHT1_9ACTN</name>
<keyword evidence="7" id="KW-1185">Reference proteome</keyword>
<dbReference type="EMBL" id="PVMZ01000004">
    <property type="protein sequence ID" value="PRX22991.1"/>
    <property type="molecule type" value="Genomic_DNA"/>
</dbReference>
<evidence type="ECO:0000259" key="5">
    <source>
        <dbReference type="PROSITE" id="PS50921"/>
    </source>
</evidence>
<reference evidence="6 7" key="1">
    <citation type="submission" date="2018-03" db="EMBL/GenBank/DDBJ databases">
        <title>Genomic Encyclopedia of Archaeal and Bacterial Type Strains, Phase II (KMG-II): from individual species to whole genera.</title>
        <authorList>
            <person name="Goeker M."/>
        </authorList>
    </citation>
    <scope>NUCLEOTIDE SEQUENCE [LARGE SCALE GENOMIC DNA]</scope>
    <source>
        <strain evidence="6 7">DSM 43146</strain>
    </source>
</reference>
<dbReference type="InterPro" id="IPR011006">
    <property type="entry name" value="CheY-like_superfamily"/>
</dbReference>
<feature type="domain" description="ANTAR" evidence="5">
    <location>
        <begin position="111"/>
        <end position="172"/>
    </location>
</feature>
<dbReference type="Proteomes" id="UP000239415">
    <property type="component" value="Unassembled WGS sequence"/>
</dbReference>
<gene>
    <name evidence="6" type="ORF">CLV67_104519</name>
</gene>